<organism evidence="5 6">
    <name type="scientific">Cupriavidus plantarum</name>
    <dbReference type="NCBI Taxonomy" id="942865"/>
    <lineage>
        <taxon>Bacteria</taxon>
        <taxon>Pseudomonadati</taxon>
        <taxon>Pseudomonadota</taxon>
        <taxon>Betaproteobacteria</taxon>
        <taxon>Burkholderiales</taxon>
        <taxon>Burkholderiaceae</taxon>
        <taxon>Cupriavidus</taxon>
    </lineage>
</organism>
<reference evidence="5 6" key="1">
    <citation type="submission" date="2018-05" db="EMBL/GenBank/DDBJ databases">
        <title>Genomic Encyclopedia of Type Strains, Phase IV (KMG-V): Genome sequencing to study the core and pangenomes of soil and plant-associated prokaryotes.</title>
        <authorList>
            <person name="Whitman W."/>
        </authorList>
    </citation>
    <scope>NUCLEOTIDE SEQUENCE [LARGE SCALE GENOMIC DNA]</scope>
    <source>
        <strain evidence="5 6">SLV-132</strain>
    </source>
</reference>
<dbReference type="SUPFAM" id="SSF54523">
    <property type="entry name" value="Pili subunits"/>
    <property type="match status" value="1"/>
</dbReference>
<dbReference type="InterPro" id="IPR045584">
    <property type="entry name" value="Pilin-like"/>
</dbReference>
<keyword evidence="4" id="KW-1133">Transmembrane helix</keyword>
<dbReference type="GO" id="GO:0007155">
    <property type="term" value="P:cell adhesion"/>
    <property type="evidence" value="ECO:0007669"/>
    <property type="project" value="InterPro"/>
</dbReference>
<comment type="similarity">
    <text evidence="1 3">Belongs to the N-Me-Phe pilin family.</text>
</comment>
<dbReference type="EMBL" id="QGGT01000001">
    <property type="protein sequence ID" value="PWK36805.1"/>
    <property type="molecule type" value="Genomic_DNA"/>
</dbReference>
<name>A0A316EY88_9BURK</name>
<dbReference type="GO" id="GO:0043107">
    <property type="term" value="P:type IV pilus-dependent motility"/>
    <property type="evidence" value="ECO:0007669"/>
    <property type="project" value="TreeGrafter"/>
</dbReference>
<evidence type="ECO:0000256" key="1">
    <source>
        <dbReference type="ARBA" id="ARBA00005233"/>
    </source>
</evidence>
<protein>
    <submittedName>
        <fullName evidence="5">Type IV pilus assembly protein PilA</fullName>
    </submittedName>
</protein>
<dbReference type="PROSITE" id="PS00409">
    <property type="entry name" value="PROKAR_NTER_METHYL"/>
    <property type="match status" value="1"/>
</dbReference>
<keyword evidence="3" id="KW-0281">Fimbrium</keyword>
<dbReference type="Proteomes" id="UP000245754">
    <property type="component" value="Unassembled WGS sequence"/>
</dbReference>
<dbReference type="InterPro" id="IPR012902">
    <property type="entry name" value="N_methyl_site"/>
</dbReference>
<keyword evidence="4" id="KW-0472">Membrane</keyword>
<evidence type="ECO:0000256" key="4">
    <source>
        <dbReference type="SAM" id="Phobius"/>
    </source>
</evidence>
<dbReference type="Pfam" id="PF00114">
    <property type="entry name" value="Pilin"/>
    <property type="match status" value="1"/>
</dbReference>
<dbReference type="PANTHER" id="PTHR30093:SF34">
    <property type="entry name" value="PREPILIN PEPTIDASE-DEPENDENT PROTEIN D"/>
    <property type="match status" value="1"/>
</dbReference>
<dbReference type="RefSeq" id="WP_309136545.1">
    <property type="nucleotide sequence ID" value="NZ_JBEFLL010000018.1"/>
</dbReference>
<proteinExistence type="inferred from homology"/>
<keyword evidence="6" id="KW-1185">Reference proteome</keyword>
<dbReference type="InterPro" id="IPR001082">
    <property type="entry name" value="Pilin"/>
</dbReference>
<gene>
    <name evidence="5" type="ORF">C7419_101672</name>
</gene>
<dbReference type="AlphaFoldDB" id="A0A316EY88"/>
<sequence length="149" mass="15838">MKKAQMGMKRVQKGFTLIELMIVVAIIGILAAIAIPQYQDYVAKSQVNRAFSELSAYKTAIEDNLNRGNNAMTAQDLGYVKSSLTTTANVFTFAANGSGTAVALLDGDANTSVKGTTITLTRQTDGSWTCAFSTTPAAFKPAWKPGTCT</sequence>
<comment type="caution">
    <text evidence="5">The sequence shown here is derived from an EMBL/GenBank/DDBJ whole genome shotgun (WGS) entry which is preliminary data.</text>
</comment>
<feature type="transmembrane region" description="Helical" evidence="4">
    <location>
        <begin position="20"/>
        <end position="38"/>
    </location>
</feature>
<evidence type="ECO:0000313" key="6">
    <source>
        <dbReference type="Proteomes" id="UP000245754"/>
    </source>
</evidence>
<dbReference type="NCBIfam" id="TIGR02532">
    <property type="entry name" value="IV_pilin_GFxxxE"/>
    <property type="match status" value="1"/>
</dbReference>
<accession>A0A316EY88</accession>
<keyword evidence="2" id="KW-0488">Methylation</keyword>
<evidence type="ECO:0000256" key="3">
    <source>
        <dbReference type="RuleBase" id="RU000389"/>
    </source>
</evidence>
<dbReference type="GO" id="GO:0044096">
    <property type="term" value="C:type IV pilus"/>
    <property type="evidence" value="ECO:0007669"/>
    <property type="project" value="TreeGrafter"/>
</dbReference>
<evidence type="ECO:0000256" key="2">
    <source>
        <dbReference type="ARBA" id="ARBA00022481"/>
    </source>
</evidence>
<dbReference type="PANTHER" id="PTHR30093">
    <property type="entry name" value="GENERAL SECRETION PATHWAY PROTEIN G"/>
    <property type="match status" value="1"/>
</dbReference>
<keyword evidence="4" id="KW-0812">Transmembrane</keyword>
<dbReference type="Gene3D" id="3.30.700.10">
    <property type="entry name" value="Glycoprotein, Type 4 Pilin"/>
    <property type="match status" value="1"/>
</dbReference>
<dbReference type="Pfam" id="PF07963">
    <property type="entry name" value="N_methyl"/>
    <property type="match status" value="1"/>
</dbReference>
<evidence type="ECO:0000313" key="5">
    <source>
        <dbReference type="EMBL" id="PWK36805.1"/>
    </source>
</evidence>